<dbReference type="EMBL" id="AZHO01000005">
    <property type="protein sequence ID" value="KMT60958.1"/>
    <property type="molecule type" value="Genomic_DNA"/>
</dbReference>
<keyword evidence="2" id="KW-1185">Reference proteome</keyword>
<sequence length="46" mass="5324">MQQGYTILDVNRLTLDDIVMFNRVSEEQEAEVEEIAPEEFFVNGGF</sequence>
<evidence type="ECO:0000313" key="2">
    <source>
        <dbReference type="Proteomes" id="UP000052258"/>
    </source>
</evidence>
<comment type="caution">
    <text evidence="1">The sequence shown here is derived from an EMBL/GenBank/DDBJ whole genome shotgun (WGS) entry which is preliminary data.</text>
</comment>
<gene>
    <name evidence="1" type="ORF">X560_0378</name>
</gene>
<dbReference type="RefSeq" id="WP_188294203.1">
    <property type="nucleotide sequence ID" value="NZ_KQ130610.1"/>
</dbReference>
<evidence type="ECO:0000313" key="1">
    <source>
        <dbReference type="EMBL" id="KMT60958.1"/>
    </source>
</evidence>
<name>A0A0J8GJN4_9LIST</name>
<dbReference type="Proteomes" id="UP000052258">
    <property type="component" value="Unassembled WGS sequence"/>
</dbReference>
<accession>A0A0J8GJN4</accession>
<protein>
    <submittedName>
        <fullName evidence="1">Uncharacterized protein</fullName>
    </submittedName>
</protein>
<proteinExistence type="predicted"/>
<dbReference type="PATRIC" id="fig|1430899.3.peg.387"/>
<organism evidence="1 2">
    <name type="scientific">Listeria fleischmannii 1991</name>
    <dbReference type="NCBI Taxonomy" id="1430899"/>
    <lineage>
        <taxon>Bacteria</taxon>
        <taxon>Bacillati</taxon>
        <taxon>Bacillota</taxon>
        <taxon>Bacilli</taxon>
        <taxon>Bacillales</taxon>
        <taxon>Listeriaceae</taxon>
        <taxon>Listeria</taxon>
    </lineage>
</organism>
<reference evidence="1 2" key="1">
    <citation type="journal article" date="2015" name="Genome Biol. Evol.">
        <title>Comparative Genomics of Listeria Sensu Lato: Genus-Wide Differences in Evolutionary Dynamics and the Progressive Gain of Complex, Potentially Pathogenicity-Related Traits through Lateral Gene Transfer.</title>
        <authorList>
            <person name="Chiara M."/>
            <person name="Caruso M."/>
            <person name="D'Erchia A.M."/>
            <person name="Manzari C."/>
            <person name="Fraccalvieri R."/>
            <person name="Goffredo E."/>
            <person name="Latorre L."/>
            <person name="Miccolupo A."/>
            <person name="Padalino I."/>
            <person name="Santagada G."/>
            <person name="Chiocco D."/>
            <person name="Pesole G."/>
            <person name="Horner D.S."/>
            <person name="Parisi A."/>
        </authorList>
    </citation>
    <scope>NUCLEOTIDE SEQUENCE [LARGE SCALE GENOMIC DNA]</scope>
    <source>
        <strain evidence="1 2">1991</strain>
    </source>
</reference>
<dbReference type="AlphaFoldDB" id="A0A0J8GJN4"/>